<dbReference type="FunFam" id="1.10.287.110:FF:000096">
    <property type="entry name" value="DnaJ domain protein"/>
    <property type="match status" value="1"/>
</dbReference>
<dbReference type="RefSeq" id="XP_056486316.1">
    <property type="nucleotide sequence ID" value="XM_056635696.1"/>
</dbReference>
<evidence type="ECO:0000313" key="3">
    <source>
        <dbReference type="EMBL" id="KAJ5388518.1"/>
    </source>
</evidence>
<dbReference type="PANTHER" id="PTHR24074">
    <property type="entry name" value="CO-CHAPERONE PROTEIN DJLA"/>
    <property type="match status" value="1"/>
</dbReference>
<feature type="compositionally biased region" description="Basic and acidic residues" evidence="1">
    <location>
        <begin position="499"/>
        <end position="532"/>
    </location>
</feature>
<feature type="compositionally biased region" description="Low complexity" evidence="1">
    <location>
        <begin position="586"/>
        <end position="610"/>
    </location>
</feature>
<evidence type="ECO:0000256" key="1">
    <source>
        <dbReference type="SAM" id="MobiDB-lite"/>
    </source>
</evidence>
<dbReference type="AlphaFoldDB" id="A0A9X0B559"/>
<evidence type="ECO:0000259" key="2">
    <source>
        <dbReference type="PROSITE" id="PS50076"/>
    </source>
</evidence>
<feature type="compositionally biased region" description="Basic and acidic residues" evidence="1">
    <location>
        <begin position="146"/>
        <end position="157"/>
    </location>
</feature>
<feature type="compositionally biased region" description="Acidic residues" evidence="1">
    <location>
        <begin position="341"/>
        <end position="351"/>
    </location>
</feature>
<feature type="compositionally biased region" description="Basic and acidic residues" evidence="1">
    <location>
        <begin position="805"/>
        <end position="815"/>
    </location>
</feature>
<dbReference type="Pfam" id="PF00226">
    <property type="entry name" value="DnaJ"/>
    <property type="match status" value="1"/>
</dbReference>
<dbReference type="PROSITE" id="PS00636">
    <property type="entry name" value="DNAJ_1"/>
    <property type="match status" value="1"/>
</dbReference>
<feature type="compositionally biased region" description="Pro residues" evidence="1">
    <location>
        <begin position="104"/>
        <end position="118"/>
    </location>
</feature>
<feature type="compositionally biased region" description="Polar residues" evidence="1">
    <location>
        <begin position="724"/>
        <end position="742"/>
    </location>
</feature>
<feature type="compositionally biased region" description="Acidic residues" evidence="1">
    <location>
        <begin position="690"/>
        <end position="703"/>
    </location>
</feature>
<feature type="compositionally biased region" description="Basic residues" evidence="1">
    <location>
        <begin position="644"/>
        <end position="653"/>
    </location>
</feature>
<feature type="compositionally biased region" description="Pro residues" evidence="1">
    <location>
        <begin position="454"/>
        <end position="466"/>
    </location>
</feature>
<proteinExistence type="predicted"/>
<reference evidence="3" key="2">
    <citation type="journal article" date="2023" name="IMA Fungus">
        <title>Comparative genomic study of the Penicillium genus elucidates a diverse pangenome and 15 lateral gene transfer events.</title>
        <authorList>
            <person name="Petersen C."/>
            <person name="Sorensen T."/>
            <person name="Nielsen M.R."/>
            <person name="Sondergaard T.E."/>
            <person name="Sorensen J.L."/>
            <person name="Fitzpatrick D.A."/>
            <person name="Frisvad J.C."/>
            <person name="Nielsen K.L."/>
        </authorList>
    </citation>
    <scope>NUCLEOTIDE SEQUENCE</scope>
    <source>
        <strain evidence="3">IBT 29677</strain>
    </source>
</reference>
<dbReference type="InterPro" id="IPR036869">
    <property type="entry name" value="J_dom_sf"/>
</dbReference>
<organism evidence="3 4">
    <name type="scientific">Penicillium cosmopolitanum</name>
    <dbReference type="NCBI Taxonomy" id="1131564"/>
    <lineage>
        <taxon>Eukaryota</taxon>
        <taxon>Fungi</taxon>
        <taxon>Dikarya</taxon>
        <taxon>Ascomycota</taxon>
        <taxon>Pezizomycotina</taxon>
        <taxon>Eurotiomycetes</taxon>
        <taxon>Eurotiomycetidae</taxon>
        <taxon>Eurotiales</taxon>
        <taxon>Aspergillaceae</taxon>
        <taxon>Penicillium</taxon>
    </lineage>
</organism>
<reference evidence="3" key="1">
    <citation type="submission" date="2022-12" db="EMBL/GenBank/DDBJ databases">
        <authorList>
            <person name="Petersen C."/>
        </authorList>
    </citation>
    <scope>NUCLEOTIDE SEQUENCE</scope>
    <source>
        <strain evidence="3">IBT 29677</strain>
    </source>
</reference>
<keyword evidence="3" id="KW-0346">Stress response</keyword>
<feature type="compositionally biased region" description="Basic and acidic residues" evidence="1">
    <location>
        <begin position="58"/>
        <end position="77"/>
    </location>
</feature>
<dbReference type="PROSITE" id="PS50076">
    <property type="entry name" value="DNAJ_2"/>
    <property type="match status" value="1"/>
</dbReference>
<feature type="compositionally biased region" description="Basic residues" evidence="1">
    <location>
        <begin position="359"/>
        <end position="369"/>
    </location>
</feature>
<feature type="region of interest" description="Disordered" evidence="1">
    <location>
        <begin position="495"/>
        <end position="759"/>
    </location>
</feature>
<feature type="compositionally biased region" description="Polar residues" evidence="1">
    <location>
        <begin position="87"/>
        <end position="99"/>
    </location>
</feature>
<name>A0A9X0B559_9EURO</name>
<comment type="caution">
    <text evidence="3">The sequence shown here is derived from an EMBL/GenBank/DDBJ whole genome shotgun (WGS) entry which is preliminary data.</text>
</comment>
<dbReference type="Proteomes" id="UP001147747">
    <property type="component" value="Unassembled WGS sequence"/>
</dbReference>
<feature type="region of interest" description="Disordered" evidence="1">
    <location>
        <begin position="796"/>
        <end position="828"/>
    </location>
</feature>
<dbReference type="EMBL" id="JAPZBU010000009">
    <property type="protein sequence ID" value="KAJ5388518.1"/>
    <property type="molecule type" value="Genomic_DNA"/>
</dbReference>
<dbReference type="Gene3D" id="1.10.287.110">
    <property type="entry name" value="DnaJ domain"/>
    <property type="match status" value="1"/>
</dbReference>
<feature type="compositionally biased region" description="Polar residues" evidence="1">
    <location>
        <begin position="552"/>
        <end position="574"/>
    </location>
</feature>
<feature type="domain" description="J" evidence="2">
    <location>
        <begin position="9"/>
        <end position="75"/>
    </location>
</feature>
<dbReference type="OrthoDB" id="10265645at2759"/>
<dbReference type="InterPro" id="IPR018253">
    <property type="entry name" value="DnaJ_domain_CS"/>
</dbReference>
<gene>
    <name evidence="3" type="ORF">N7509_011059</name>
</gene>
<dbReference type="SUPFAM" id="SSF46565">
    <property type="entry name" value="Chaperone J-domain"/>
    <property type="match status" value="1"/>
</dbReference>
<dbReference type="InterPro" id="IPR001623">
    <property type="entry name" value="DnaJ_domain"/>
</dbReference>
<feature type="compositionally biased region" description="Polar residues" evidence="1">
    <location>
        <begin position="282"/>
        <end position="309"/>
    </location>
</feature>
<feature type="compositionally biased region" description="Low complexity" evidence="1">
    <location>
        <begin position="710"/>
        <end position="723"/>
    </location>
</feature>
<sequence>MAKTDVRRDYYADLGLAPSAEGEDIKKQFRKLALKYHPDKNPGKEAEFNAKFQAIKTAHDLLSDPQQRLRYDTDRLRAGYGKVSGPPKTNTSRRAQPQPTAFRPTPPRPQYNPPPFTKPQPTSNGPSSGAKRYEAHARAGPTSWQKPRDEGQTRADAFKGFSGMRGAAGWRGFDPNTGGSTAGGTPRQQNQPFVTERRILPQPPHSPKKRNGYAPGASGDDEPMARNTSAYTSSSRPSSMYFDSPPRAPTAKKPVVPDLPQFHPEYERASSRYATAGGEKTFFTSSGLGRSSTVRTPSGGYRTSSARTNPPSPTPGQHERHRSVSPKSGRNREYSVSETSSDLDDDEEDIPEPQPKPKAVPKSRMRHRQKFPDLYGNDSSSSTGEDPRARQGQKHSRLSPSPEGFWKYRRNSGYQDGNADLYRDQGHNSDSAAFPKDQQRPFSNPASRYDALPPIRPKASQPPPPMFGRDSPSNLHKKFSEEDWREHINKFDFLGAHAKSKDAFRSSKGSADREKTSKLYRDFQPRKADNYSHPKFANMSIDDPTQPPQVNPLRTSPVSQSQGRTTNPTGSGSSRRGAGWPDLDSFAPTTGTGPQPQAQPQQAPTPFAQAKFSAEQWSEQLRNIPWNPSDAHKPRQANTPSSRSPKKPARSGNKKSTPQPAKVATEAEENKETITGETPLESTPTPPTEAEVEPEAMDLDDEMPPVHPTASSASGHGSASGSANTSYPDLNGNAAGSDSGASKQPAIPHTVNGASKAETRTPLFNLDNLRNTAPFTSTNSGGIENLEDVFATLPFESKARQQTTTKEDIQPRKLDLPNPPKRPRAPDLVLQPGSQQLMLSRDKWNYYVSTMGSYMHDWNIFNRRMLLHFNTRQDAIETGLAPGWISAVGDTARLRMNGADGDATPEKSQGHAEVDEADIDDLVPDRRTGGYSAYLRGIEEDVQVRKHWDVACELHRECIVELGRLREWIRRGGKVI</sequence>
<protein>
    <submittedName>
        <fullName evidence="3">Heat shock protein DnaJ N-terminal</fullName>
    </submittedName>
</protein>
<dbReference type="InterPro" id="IPR050817">
    <property type="entry name" value="DjlA_DnaK_co-chaperone"/>
</dbReference>
<accession>A0A9X0B559</accession>
<keyword evidence="4" id="KW-1185">Reference proteome</keyword>
<dbReference type="CDD" id="cd06257">
    <property type="entry name" value="DnaJ"/>
    <property type="match status" value="1"/>
</dbReference>
<dbReference type="PRINTS" id="PR00625">
    <property type="entry name" value="JDOMAIN"/>
</dbReference>
<evidence type="ECO:0000313" key="4">
    <source>
        <dbReference type="Proteomes" id="UP001147747"/>
    </source>
</evidence>
<dbReference type="GeneID" id="81374676"/>
<feature type="region of interest" description="Disordered" evidence="1">
    <location>
        <begin position="58"/>
        <end position="479"/>
    </location>
</feature>
<dbReference type="SMART" id="SM00271">
    <property type="entry name" value="DnaJ"/>
    <property type="match status" value="1"/>
</dbReference>
<feature type="compositionally biased region" description="Low complexity" evidence="1">
    <location>
        <begin position="229"/>
        <end position="239"/>
    </location>
</feature>